<reference evidence="6" key="1">
    <citation type="submission" date="2020-05" db="EMBL/GenBank/DDBJ databases">
        <title>Phylogenomic resolution of chytrid fungi.</title>
        <authorList>
            <person name="Stajich J.E."/>
            <person name="Amses K."/>
            <person name="Simmons R."/>
            <person name="Seto K."/>
            <person name="Myers J."/>
            <person name="Bonds A."/>
            <person name="Quandt C.A."/>
            <person name="Barry K."/>
            <person name="Liu P."/>
            <person name="Grigoriev I."/>
            <person name="Longcore J.E."/>
            <person name="James T.Y."/>
        </authorList>
    </citation>
    <scope>NUCLEOTIDE SEQUENCE</scope>
    <source>
        <strain evidence="6">JEL0476</strain>
    </source>
</reference>
<comment type="caution">
    <text evidence="6">The sequence shown here is derived from an EMBL/GenBank/DDBJ whole genome shotgun (WGS) entry which is preliminary data.</text>
</comment>
<dbReference type="InterPro" id="IPR036770">
    <property type="entry name" value="Ankyrin_rpt-contain_sf"/>
</dbReference>
<dbReference type="Pfam" id="PF12796">
    <property type="entry name" value="Ank_2"/>
    <property type="match status" value="1"/>
</dbReference>
<proteinExistence type="inferred from homology"/>
<dbReference type="InterPro" id="IPR002110">
    <property type="entry name" value="Ankyrin_rpt"/>
</dbReference>
<dbReference type="InterPro" id="IPR008978">
    <property type="entry name" value="HSP20-like_chaperone"/>
</dbReference>
<dbReference type="InterPro" id="IPR002068">
    <property type="entry name" value="A-crystallin/Hsp20_dom"/>
</dbReference>
<accession>A0AAD5TWM8</accession>
<evidence type="ECO:0000256" key="4">
    <source>
        <dbReference type="SAM" id="MobiDB-lite"/>
    </source>
</evidence>
<feature type="non-terminal residue" evidence="6">
    <location>
        <position position="522"/>
    </location>
</feature>
<dbReference type="Proteomes" id="UP001211065">
    <property type="component" value="Unassembled WGS sequence"/>
</dbReference>
<dbReference type="Gene3D" id="1.25.40.20">
    <property type="entry name" value="Ankyrin repeat-containing domain"/>
    <property type="match status" value="1"/>
</dbReference>
<evidence type="ECO:0000256" key="2">
    <source>
        <dbReference type="PROSITE-ProRule" id="PRU00285"/>
    </source>
</evidence>
<dbReference type="PROSITE" id="PS01031">
    <property type="entry name" value="SHSP"/>
    <property type="match status" value="1"/>
</dbReference>
<evidence type="ECO:0000256" key="3">
    <source>
        <dbReference type="RuleBase" id="RU003616"/>
    </source>
</evidence>
<name>A0AAD5TWM8_9FUNG</name>
<dbReference type="PANTHER" id="PTHR11527">
    <property type="entry name" value="HEAT-SHOCK PROTEIN 20 FAMILY MEMBER"/>
    <property type="match status" value="1"/>
</dbReference>
<evidence type="ECO:0000313" key="7">
    <source>
        <dbReference type="Proteomes" id="UP001211065"/>
    </source>
</evidence>
<keyword evidence="7" id="KW-1185">Reference proteome</keyword>
<dbReference type="Gene3D" id="2.60.40.790">
    <property type="match status" value="1"/>
</dbReference>
<dbReference type="SUPFAM" id="SSF49764">
    <property type="entry name" value="HSP20-like chaperones"/>
    <property type="match status" value="1"/>
</dbReference>
<dbReference type="Pfam" id="PF00011">
    <property type="entry name" value="HSP20"/>
    <property type="match status" value="1"/>
</dbReference>
<dbReference type="SMART" id="SM00248">
    <property type="entry name" value="ANK"/>
    <property type="match status" value="4"/>
</dbReference>
<feature type="domain" description="SHSP" evidence="5">
    <location>
        <begin position="43"/>
        <end position="162"/>
    </location>
</feature>
<keyword evidence="1" id="KW-0346">Stress response</keyword>
<evidence type="ECO:0000313" key="6">
    <source>
        <dbReference type="EMBL" id="KAJ3213045.1"/>
    </source>
</evidence>
<organism evidence="6 7">
    <name type="scientific">Clydaea vesicula</name>
    <dbReference type="NCBI Taxonomy" id="447962"/>
    <lineage>
        <taxon>Eukaryota</taxon>
        <taxon>Fungi</taxon>
        <taxon>Fungi incertae sedis</taxon>
        <taxon>Chytridiomycota</taxon>
        <taxon>Chytridiomycota incertae sedis</taxon>
        <taxon>Chytridiomycetes</taxon>
        <taxon>Lobulomycetales</taxon>
        <taxon>Lobulomycetaceae</taxon>
        <taxon>Clydaea</taxon>
    </lineage>
</organism>
<dbReference type="EMBL" id="JADGJW010000752">
    <property type="protein sequence ID" value="KAJ3213045.1"/>
    <property type="molecule type" value="Genomic_DNA"/>
</dbReference>
<evidence type="ECO:0000259" key="5">
    <source>
        <dbReference type="PROSITE" id="PS01031"/>
    </source>
</evidence>
<sequence length="522" mass="59553">MPLLFHSPASENFLTDFIENILTPEQQQNLNSSSSNVTSGTKKNVRKLQPKLDVLETEREYVVQVDLPGMQKNEIELSMSDNNILIIKGERKSHLERKETDKDHLGERSFGVFERRLQLPKNVNFEDVEATLELGVLTLKYVKKPKVSKQLEWKDILALQQTCKLFRSSILFNSKQAVTLLKDSTINNMFKKRICDSLNPYSIKLPLTSEFLHLCCTVGSKELVRYLIFKKVPKWNQVFTRWWQTNPDDRTEVEPSLLETACKYADYEVVKMLLIAGTEATNETIMKASENGSYEIVKLLLQDGQPNPSVFDNYCVKYATRNRHYKVMELLFSDERVDPTSNHNWAMKWACTFGYAELVRFLLSHPKVNPSAEYNEAVNLALDNHKDDIVEMLLADERVASFDAVEVEAAGPSNIQDASSTDSDSSGSTEEVMPLLNNESMEGQRNVSENNENHTMEGNADINFLQVDFGPEFNMEGFEVGNAPLIEETTDNRQNLGNDVARNDDVQEIIEVIEEIEIIEEI</sequence>
<feature type="region of interest" description="Disordered" evidence="4">
    <location>
        <begin position="410"/>
        <end position="431"/>
    </location>
</feature>
<protein>
    <recommendedName>
        <fullName evidence="5">SHSP domain-containing protein</fullName>
    </recommendedName>
</protein>
<feature type="compositionally biased region" description="Low complexity" evidence="4">
    <location>
        <begin position="419"/>
        <end position="429"/>
    </location>
</feature>
<dbReference type="InterPro" id="IPR031107">
    <property type="entry name" value="Small_HSP"/>
</dbReference>
<gene>
    <name evidence="6" type="ORF">HK099_007614</name>
</gene>
<dbReference type="AlphaFoldDB" id="A0AAD5TWM8"/>
<dbReference type="SUPFAM" id="SSF48403">
    <property type="entry name" value="Ankyrin repeat"/>
    <property type="match status" value="1"/>
</dbReference>
<dbReference type="CDD" id="cd06464">
    <property type="entry name" value="ACD_sHsps-like"/>
    <property type="match status" value="1"/>
</dbReference>
<comment type="similarity">
    <text evidence="2 3">Belongs to the small heat shock protein (HSP20) family.</text>
</comment>
<evidence type="ECO:0000256" key="1">
    <source>
        <dbReference type="ARBA" id="ARBA00023016"/>
    </source>
</evidence>